<name>A0A942TLS1_9BACI</name>
<dbReference type="EMBL" id="JAGYPJ010000001">
    <property type="protein sequence ID" value="MBS4199588.1"/>
    <property type="molecule type" value="Genomic_DNA"/>
</dbReference>
<dbReference type="InterPro" id="IPR012543">
    <property type="entry name" value="DUF1694"/>
</dbReference>
<dbReference type="InterPro" id="IPR029064">
    <property type="entry name" value="Ribosomal_eL30-like_sf"/>
</dbReference>
<organism evidence="1 2">
    <name type="scientific">Lederbergia citrisecunda</name>
    <dbReference type="NCBI Taxonomy" id="2833583"/>
    <lineage>
        <taxon>Bacteria</taxon>
        <taxon>Bacillati</taxon>
        <taxon>Bacillota</taxon>
        <taxon>Bacilli</taxon>
        <taxon>Bacillales</taxon>
        <taxon>Bacillaceae</taxon>
        <taxon>Lederbergia</taxon>
    </lineage>
</organism>
<evidence type="ECO:0000313" key="2">
    <source>
        <dbReference type="Proteomes" id="UP000682713"/>
    </source>
</evidence>
<gene>
    <name evidence="1" type="ORF">KHA93_07965</name>
</gene>
<dbReference type="RefSeq" id="WP_213110259.1">
    <property type="nucleotide sequence ID" value="NZ_JAGYPJ010000001.1"/>
</dbReference>
<protein>
    <submittedName>
        <fullName evidence="1">YueI family protein</fullName>
    </submittedName>
</protein>
<keyword evidence="2" id="KW-1185">Reference proteome</keyword>
<sequence length="147" mass="17146">MKSSNVDDYLQKGMYGVKEIKPEERRKFLGTIRERIVVALTKSQVMEKGVYPEVIQLMKEHPRATLLLNGDLDYSYLSEYIHKARSNHIQFSIVANKNYDTNIGLVLTYDHAIDKEEIYIQKNKEKTVTISKKKKKPFASLFSFLKK</sequence>
<dbReference type="AlphaFoldDB" id="A0A942TLS1"/>
<dbReference type="SUPFAM" id="SSF160515">
    <property type="entry name" value="YueI-like"/>
    <property type="match status" value="1"/>
</dbReference>
<dbReference type="Proteomes" id="UP000682713">
    <property type="component" value="Unassembled WGS sequence"/>
</dbReference>
<dbReference type="Pfam" id="PF07997">
    <property type="entry name" value="DUF1694"/>
    <property type="match status" value="1"/>
</dbReference>
<accession>A0A942TLS1</accession>
<proteinExistence type="predicted"/>
<evidence type="ECO:0000313" key="1">
    <source>
        <dbReference type="EMBL" id="MBS4199588.1"/>
    </source>
</evidence>
<dbReference type="Gene3D" id="3.30.1330.30">
    <property type="match status" value="1"/>
</dbReference>
<comment type="caution">
    <text evidence="1">The sequence shown here is derived from an EMBL/GenBank/DDBJ whole genome shotgun (WGS) entry which is preliminary data.</text>
</comment>
<dbReference type="PIRSF" id="PIRSF034303">
    <property type="entry name" value="DUF1694"/>
    <property type="match status" value="1"/>
</dbReference>
<reference evidence="1 2" key="1">
    <citation type="submission" date="2021-05" db="EMBL/GenBank/DDBJ databases">
        <title>Novel Bacillus species.</title>
        <authorList>
            <person name="Liu G."/>
        </authorList>
    </citation>
    <scope>NUCLEOTIDE SEQUENCE [LARGE SCALE GENOMIC DNA]</scope>
    <source>
        <strain evidence="1 2">FJAT-49732</strain>
    </source>
</reference>